<organism evidence="1 2">
    <name type="scientific">Setaria viridis</name>
    <name type="common">Green bristlegrass</name>
    <name type="synonym">Setaria italica subsp. viridis</name>
    <dbReference type="NCBI Taxonomy" id="4556"/>
    <lineage>
        <taxon>Eukaryota</taxon>
        <taxon>Viridiplantae</taxon>
        <taxon>Streptophyta</taxon>
        <taxon>Embryophyta</taxon>
        <taxon>Tracheophyta</taxon>
        <taxon>Spermatophyta</taxon>
        <taxon>Magnoliopsida</taxon>
        <taxon>Liliopsida</taxon>
        <taxon>Poales</taxon>
        <taxon>Poaceae</taxon>
        <taxon>PACMAD clade</taxon>
        <taxon>Panicoideae</taxon>
        <taxon>Panicodae</taxon>
        <taxon>Paniceae</taxon>
        <taxon>Cenchrinae</taxon>
        <taxon>Setaria</taxon>
    </lineage>
</organism>
<accession>A0A4U6UNT9</accession>
<sequence>MGIGSHPLRLLLLGRGGLMVGRAGIGSGAADLLPPLQSILISPEEQSSDF</sequence>
<protein>
    <submittedName>
        <fullName evidence="1">Uncharacterized protein</fullName>
    </submittedName>
</protein>
<name>A0A4U6UNT9_SETVI</name>
<dbReference type="Proteomes" id="UP000298652">
    <property type="component" value="Chromosome 5"/>
</dbReference>
<evidence type="ECO:0000313" key="1">
    <source>
        <dbReference type="EMBL" id="TKW18141.1"/>
    </source>
</evidence>
<dbReference type="Gramene" id="TKW18141">
    <property type="protein sequence ID" value="TKW18141"/>
    <property type="gene ID" value="SEVIR_5G413350v2"/>
</dbReference>
<reference evidence="1" key="1">
    <citation type="submission" date="2019-03" db="EMBL/GenBank/DDBJ databases">
        <title>WGS assembly of Setaria viridis.</title>
        <authorList>
            <person name="Huang P."/>
            <person name="Jenkins J."/>
            <person name="Grimwood J."/>
            <person name="Barry K."/>
            <person name="Healey A."/>
            <person name="Mamidi S."/>
            <person name="Sreedasyam A."/>
            <person name="Shu S."/>
            <person name="Feldman M."/>
            <person name="Wu J."/>
            <person name="Yu Y."/>
            <person name="Chen C."/>
            <person name="Johnson J."/>
            <person name="Rokhsar D."/>
            <person name="Baxter I."/>
            <person name="Schmutz J."/>
            <person name="Brutnell T."/>
            <person name="Kellogg E."/>
        </authorList>
    </citation>
    <scope>NUCLEOTIDE SEQUENCE [LARGE SCALE GENOMIC DNA]</scope>
</reference>
<dbReference type="EMBL" id="CM016556">
    <property type="protein sequence ID" value="TKW18141.1"/>
    <property type="molecule type" value="Genomic_DNA"/>
</dbReference>
<keyword evidence="2" id="KW-1185">Reference proteome</keyword>
<dbReference type="AlphaFoldDB" id="A0A4U6UNT9"/>
<evidence type="ECO:0000313" key="2">
    <source>
        <dbReference type="Proteomes" id="UP000298652"/>
    </source>
</evidence>
<proteinExistence type="predicted"/>
<gene>
    <name evidence="1" type="ORF">SEVIR_5G413350v2</name>
</gene>